<protein>
    <recommendedName>
        <fullName evidence="3">Secreted protein</fullName>
    </recommendedName>
</protein>
<feature type="non-terminal residue" evidence="1">
    <location>
        <position position="108"/>
    </location>
</feature>
<dbReference type="EMBL" id="JACEIK010002399">
    <property type="protein sequence ID" value="MCD9560920.1"/>
    <property type="molecule type" value="Genomic_DNA"/>
</dbReference>
<evidence type="ECO:0000313" key="1">
    <source>
        <dbReference type="EMBL" id="MCD9560920.1"/>
    </source>
</evidence>
<keyword evidence="2" id="KW-1185">Reference proteome</keyword>
<name>A0ABS8UQK3_DATST</name>
<comment type="caution">
    <text evidence="1">The sequence shown here is derived from an EMBL/GenBank/DDBJ whole genome shotgun (WGS) entry which is preliminary data.</text>
</comment>
<gene>
    <name evidence="1" type="ORF">HAX54_019745</name>
</gene>
<accession>A0ABS8UQK3</accession>
<evidence type="ECO:0000313" key="2">
    <source>
        <dbReference type="Proteomes" id="UP000823775"/>
    </source>
</evidence>
<proteinExistence type="predicted"/>
<dbReference type="Proteomes" id="UP000823775">
    <property type="component" value="Unassembled WGS sequence"/>
</dbReference>
<reference evidence="1 2" key="1">
    <citation type="journal article" date="2021" name="BMC Genomics">
        <title>Datura genome reveals duplications of psychoactive alkaloid biosynthetic genes and high mutation rate following tissue culture.</title>
        <authorList>
            <person name="Rajewski A."/>
            <person name="Carter-House D."/>
            <person name="Stajich J."/>
            <person name="Litt A."/>
        </authorList>
    </citation>
    <scope>NUCLEOTIDE SEQUENCE [LARGE SCALE GENOMIC DNA]</scope>
    <source>
        <strain evidence="1">AR-01</strain>
    </source>
</reference>
<sequence>MDFMLFLFFSSSIRFKERKKEIKQKHDVRRSGHAFHQIRPAKRQPNAGAHWCEVEGAPVECGLAPANRWCQRRPDPKVTGPSCDRAVLQRWVMSPKRTKERTTANDYQ</sequence>
<evidence type="ECO:0008006" key="3">
    <source>
        <dbReference type="Google" id="ProtNLM"/>
    </source>
</evidence>
<organism evidence="1 2">
    <name type="scientific">Datura stramonium</name>
    <name type="common">Jimsonweed</name>
    <name type="synonym">Common thornapple</name>
    <dbReference type="NCBI Taxonomy" id="4076"/>
    <lineage>
        <taxon>Eukaryota</taxon>
        <taxon>Viridiplantae</taxon>
        <taxon>Streptophyta</taxon>
        <taxon>Embryophyta</taxon>
        <taxon>Tracheophyta</taxon>
        <taxon>Spermatophyta</taxon>
        <taxon>Magnoliopsida</taxon>
        <taxon>eudicotyledons</taxon>
        <taxon>Gunneridae</taxon>
        <taxon>Pentapetalae</taxon>
        <taxon>asterids</taxon>
        <taxon>lamiids</taxon>
        <taxon>Solanales</taxon>
        <taxon>Solanaceae</taxon>
        <taxon>Solanoideae</taxon>
        <taxon>Datureae</taxon>
        <taxon>Datura</taxon>
    </lineage>
</organism>